<gene>
    <name evidence="4" type="ORF">PoMZ_02611</name>
</gene>
<dbReference type="AlphaFoldDB" id="A0A4P7N569"/>
<evidence type="ECO:0000259" key="3">
    <source>
        <dbReference type="Pfam" id="PF03959"/>
    </source>
</evidence>
<evidence type="ECO:0000313" key="5">
    <source>
        <dbReference type="Proteomes" id="UP000294847"/>
    </source>
</evidence>
<dbReference type="GO" id="GO:0005737">
    <property type="term" value="C:cytoplasm"/>
    <property type="evidence" value="ECO:0007669"/>
    <property type="project" value="TreeGrafter"/>
</dbReference>
<dbReference type="InterPro" id="IPR050593">
    <property type="entry name" value="LovG"/>
</dbReference>
<dbReference type="PANTHER" id="PTHR48070:SF3">
    <property type="entry name" value="ESTERASE DBAE-RELATED"/>
    <property type="match status" value="1"/>
</dbReference>
<sequence>MPPTKAILCLHGGGTSGSIFRMQLAKIRLQLKDEFEFVFMDAPYPADAGPGILPIFAAAAPFFGWFGGSSADIDGRLETINTSVRAAIEGWAASRTTLATIVGILAFSEGALAASMLLW</sequence>
<accession>A0A4P7N569</accession>
<dbReference type="GO" id="GO:0044550">
    <property type="term" value="P:secondary metabolite biosynthetic process"/>
    <property type="evidence" value="ECO:0007669"/>
    <property type="project" value="TreeGrafter"/>
</dbReference>
<feature type="domain" description="Serine hydrolase" evidence="3">
    <location>
        <begin position="2"/>
        <end position="118"/>
    </location>
</feature>
<protein>
    <recommendedName>
        <fullName evidence="3">Serine hydrolase domain-containing protein</fullName>
    </recommendedName>
</protein>
<keyword evidence="2" id="KW-0378">Hydrolase</keyword>
<evidence type="ECO:0000256" key="1">
    <source>
        <dbReference type="ARBA" id="ARBA00005863"/>
    </source>
</evidence>
<dbReference type="Proteomes" id="UP000294847">
    <property type="component" value="Chromosome 2"/>
</dbReference>
<dbReference type="InterPro" id="IPR029058">
    <property type="entry name" value="AB_hydrolase_fold"/>
</dbReference>
<name>A0A4P7N569_PYROR</name>
<dbReference type="Gene3D" id="3.40.50.1820">
    <property type="entry name" value="alpha/beta hydrolase"/>
    <property type="match status" value="1"/>
</dbReference>
<dbReference type="Pfam" id="PF03959">
    <property type="entry name" value="FSH1"/>
    <property type="match status" value="1"/>
</dbReference>
<dbReference type="GO" id="GO:0016787">
    <property type="term" value="F:hydrolase activity"/>
    <property type="evidence" value="ECO:0007669"/>
    <property type="project" value="UniProtKB-KW"/>
</dbReference>
<comment type="similarity">
    <text evidence="1">Belongs to the LovG family.</text>
</comment>
<evidence type="ECO:0000313" key="4">
    <source>
        <dbReference type="EMBL" id="QBZ57677.1"/>
    </source>
</evidence>
<dbReference type="EMBL" id="CP034205">
    <property type="protein sequence ID" value="QBZ57677.1"/>
    <property type="molecule type" value="Genomic_DNA"/>
</dbReference>
<dbReference type="InterPro" id="IPR005645">
    <property type="entry name" value="FSH-like_dom"/>
</dbReference>
<organism evidence="4 5">
    <name type="scientific">Pyricularia oryzae</name>
    <name type="common">Rice blast fungus</name>
    <name type="synonym">Magnaporthe oryzae</name>
    <dbReference type="NCBI Taxonomy" id="318829"/>
    <lineage>
        <taxon>Eukaryota</taxon>
        <taxon>Fungi</taxon>
        <taxon>Dikarya</taxon>
        <taxon>Ascomycota</taxon>
        <taxon>Pezizomycotina</taxon>
        <taxon>Sordariomycetes</taxon>
        <taxon>Sordariomycetidae</taxon>
        <taxon>Magnaporthales</taxon>
        <taxon>Pyriculariaceae</taxon>
        <taxon>Pyricularia</taxon>
    </lineage>
</organism>
<proteinExistence type="inferred from homology"/>
<dbReference type="GO" id="GO:0005634">
    <property type="term" value="C:nucleus"/>
    <property type="evidence" value="ECO:0007669"/>
    <property type="project" value="TreeGrafter"/>
</dbReference>
<evidence type="ECO:0000256" key="2">
    <source>
        <dbReference type="ARBA" id="ARBA00022801"/>
    </source>
</evidence>
<dbReference type="PANTHER" id="PTHR48070">
    <property type="entry name" value="ESTERASE OVCA2"/>
    <property type="match status" value="1"/>
</dbReference>
<dbReference type="SUPFAM" id="SSF53474">
    <property type="entry name" value="alpha/beta-Hydrolases"/>
    <property type="match status" value="1"/>
</dbReference>
<reference evidence="4 5" key="1">
    <citation type="journal article" date="2019" name="Mol. Biol. Evol.">
        <title>Blast fungal genomes show frequent chromosomal changes, gene gains and losses, and effector gene turnover.</title>
        <authorList>
            <person name="Gomez Luciano L.B."/>
            <person name="Jason Tsai I."/>
            <person name="Chuma I."/>
            <person name="Tosa Y."/>
            <person name="Chen Y.H."/>
            <person name="Li J.Y."/>
            <person name="Li M.Y."/>
            <person name="Jade Lu M.Y."/>
            <person name="Nakayashiki H."/>
            <person name="Li W.H."/>
        </authorList>
    </citation>
    <scope>NUCLEOTIDE SEQUENCE [LARGE SCALE GENOMIC DNA]</scope>
    <source>
        <strain evidence="4">MZ5-1-6</strain>
    </source>
</reference>